<dbReference type="Pfam" id="PF09424">
    <property type="entry name" value="YqeY"/>
    <property type="match status" value="1"/>
</dbReference>
<comment type="caution">
    <text evidence="1">The sequence shown here is derived from an EMBL/GenBank/DDBJ whole genome shotgun (WGS) entry which is preliminary data.</text>
</comment>
<dbReference type="EMBL" id="JAOVZO020000017">
    <property type="protein sequence ID" value="MDC8013165.1"/>
    <property type="molecule type" value="Genomic_DNA"/>
</dbReference>
<organism evidence="1 2">
    <name type="scientific">Tahibacter soli</name>
    <dbReference type="NCBI Taxonomy" id="2983605"/>
    <lineage>
        <taxon>Bacteria</taxon>
        <taxon>Pseudomonadati</taxon>
        <taxon>Pseudomonadota</taxon>
        <taxon>Gammaproteobacteria</taxon>
        <taxon>Lysobacterales</taxon>
        <taxon>Rhodanobacteraceae</taxon>
        <taxon>Tahibacter</taxon>
    </lineage>
</organism>
<dbReference type="InterPro" id="IPR003789">
    <property type="entry name" value="Asn/Gln_tRNA_amidoTrase-B-like"/>
</dbReference>
<sequence>MSLKIRLTDDMKTAMKSGEKDRLGVIRLINAAIKQREVDERIALDDAQVLAVLEKLVKQRKDSVTQYEAAGREDLAAVERYEIGVIQAYLPAQLSEAEAIEIVAAAVAEVGAAGPKDMGKVIGAAKPKIAGRFDTGKLSELVKAKLATLG</sequence>
<evidence type="ECO:0000313" key="2">
    <source>
        <dbReference type="Proteomes" id="UP001139971"/>
    </source>
</evidence>
<dbReference type="InterPro" id="IPR023168">
    <property type="entry name" value="GatB_Yqey_C_2"/>
</dbReference>
<dbReference type="Proteomes" id="UP001139971">
    <property type="component" value="Unassembled WGS sequence"/>
</dbReference>
<dbReference type="InterPro" id="IPR042184">
    <property type="entry name" value="YqeY/Aim41_N"/>
</dbReference>
<name>A0A9X3YKZ4_9GAMM</name>
<proteinExistence type="predicted"/>
<gene>
    <name evidence="1" type="ORF">OD750_011515</name>
</gene>
<dbReference type="Gene3D" id="1.10.10.410">
    <property type="match status" value="1"/>
</dbReference>
<protein>
    <submittedName>
        <fullName evidence="1">GatB/YqeY domain-containing protein</fullName>
    </submittedName>
</protein>
<dbReference type="InterPro" id="IPR019004">
    <property type="entry name" value="YqeY/Aim41"/>
</dbReference>
<dbReference type="RefSeq" id="WP_263545379.1">
    <property type="nucleotide sequence ID" value="NZ_JAOVZO020000017.1"/>
</dbReference>
<accession>A0A9X3YKZ4</accession>
<evidence type="ECO:0000313" key="1">
    <source>
        <dbReference type="EMBL" id="MDC8013165.1"/>
    </source>
</evidence>
<keyword evidence="2" id="KW-1185">Reference proteome</keyword>
<dbReference type="PANTHER" id="PTHR28055">
    <property type="entry name" value="ALTERED INHERITANCE OF MITOCHONDRIA PROTEIN 41, MITOCHONDRIAL"/>
    <property type="match status" value="1"/>
</dbReference>
<reference evidence="1" key="1">
    <citation type="submission" date="2023-02" db="EMBL/GenBank/DDBJ databases">
        <title>Tahibacter soli sp. nov. isolated from soil.</title>
        <authorList>
            <person name="Baek J.H."/>
            <person name="Lee J.K."/>
            <person name="Choi D.G."/>
            <person name="Jeon C.O."/>
        </authorList>
    </citation>
    <scope>NUCLEOTIDE SEQUENCE</scope>
    <source>
        <strain evidence="1">BL</strain>
    </source>
</reference>
<dbReference type="Gene3D" id="1.10.1510.10">
    <property type="entry name" value="Uncharacterised protein YqeY/AIM41 PF09424, N-terminal domain"/>
    <property type="match status" value="1"/>
</dbReference>
<dbReference type="GO" id="GO:0016884">
    <property type="term" value="F:carbon-nitrogen ligase activity, with glutamine as amido-N-donor"/>
    <property type="evidence" value="ECO:0007669"/>
    <property type="project" value="InterPro"/>
</dbReference>
<dbReference type="SUPFAM" id="SSF89095">
    <property type="entry name" value="GatB/YqeY motif"/>
    <property type="match status" value="1"/>
</dbReference>
<dbReference type="AlphaFoldDB" id="A0A9X3YKZ4"/>
<dbReference type="PANTHER" id="PTHR28055:SF1">
    <property type="entry name" value="ALTERED INHERITANCE OF MITOCHONDRIA PROTEIN 41, MITOCHONDRIAL"/>
    <property type="match status" value="1"/>
</dbReference>